<evidence type="ECO:0000313" key="3">
    <source>
        <dbReference type="WBParaSite" id="maker-uti_cns_0008507-snap-gene-0.4-mRNA-1"/>
    </source>
</evidence>
<dbReference type="WBParaSite" id="maker-uti_cns_0008507-snap-gene-0.4-mRNA-1">
    <property type="protein sequence ID" value="maker-uti_cns_0008507-snap-gene-0.4-mRNA-1"/>
    <property type="gene ID" value="maker-uti_cns_0008507-snap-gene-0.4"/>
</dbReference>
<protein>
    <submittedName>
        <fullName evidence="3">MutS_II domain-containing protein</fullName>
    </submittedName>
</protein>
<keyword evidence="2" id="KW-1185">Reference proteome</keyword>
<dbReference type="AlphaFoldDB" id="A0A1I8HYB4"/>
<organism evidence="2 3">
    <name type="scientific">Macrostomum lignano</name>
    <dbReference type="NCBI Taxonomy" id="282301"/>
    <lineage>
        <taxon>Eukaryota</taxon>
        <taxon>Metazoa</taxon>
        <taxon>Spiralia</taxon>
        <taxon>Lophotrochozoa</taxon>
        <taxon>Platyhelminthes</taxon>
        <taxon>Rhabditophora</taxon>
        <taxon>Macrostomorpha</taxon>
        <taxon>Macrostomida</taxon>
        <taxon>Macrostomidae</taxon>
        <taxon>Macrostomum</taxon>
    </lineage>
</organism>
<feature type="compositionally biased region" description="Low complexity" evidence="1">
    <location>
        <begin position="221"/>
        <end position="236"/>
    </location>
</feature>
<evidence type="ECO:0000256" key="1">
    <source>
        <dbReference type="SAM" id="MobiDB-lite"/>
    </source>
</evidence>
<name>A0A1I8HYB4_9PLAT</name>
<evidence type="ECO:0000313" key="2">
    <source>
        <dbReference type="Proteomes" id="UP000095280"/>
    </source>
</evidence>
<sequence>LLRMRCSTETACQLAARRLAWLGEQETPGACQAIEVTVHRVTAYEASLSFGVQADAFYVRSVDSAALPDKLCGVPICAMPEARVFNLLQTEAQLALVLVPPTSKGAVRCSQELRDIFLTNRAHALFCPAGAAGSGQGSRRSARTMATVASWMRLCCAAEKPRFPAALLFERRLLSNSRIKRPHTQDKLKRLINNEISEDQLRREDDWSQLVRSANQFAAAAANSTTSSSSGRGTAQKQQPRCGRCQQLEEQLARQRGGASGAEASAS</sequence>
<feature type="region of interest" description="Disordered" evidence="1">
    <location>
        <begin position="221"/>
        <end position="244"/>
    </location>
</feature>
<dbReference type="Proteomes" id="UP000095280">
    <property type="component" value="Unplaced"/>
</dbReference>
<proteinExistence type="predicted"/>
<accession>A0A1I8HYB4</accession>
<reference evidence="3" key="1">
    <citation type="submission" date="2016-11" db="UniProtKB">
        <authorList>
            <consortium name="WormBaseParasite"/>
        </authorList>
    </citation>
    <scope>IDENTIFICATION</scope>
</reference>